<feature type="compositionally biased region" description="Polar residues" evidence="2">
    <location>
        <begin position="99"/>
        <end position="113"/>
    </location>
</feature>
<dbReference type="GO" id="GO:0008270">
    <property type="term" value="F:zinc ion binding"/>
    <property type="evidence" value="ECO:0007669"/>
    <property type="project" value="UniProtKB-KW"/>
</dbReference>
<protein>
    <recommendedName>
        <fullName evidence="3">C2H2-type domain-containing protein</fullName>
    </recommendedName>
</protein>
<dbReference type="SUPFAM" id="SSF57667">
    <property type="entry name" value="beta-beta-alpha zinc fingers"/>
    <property type="match status" value="1"/>
</dbReference>
<dbReference type="InterPro" id="IPR036236">
    <property type="entry name" value="Znf_C2H2_sf"/>
</dbReference>
<dbReference type="InterPro" id="IPR013087">
    <property type="entry name" value="Znf_C2H2_type"/>
</dbReference>
<gene>
    <name evidence="4" type="ORF">CH63R_06559</name>
</gene>
<proteinExistence type="predicted"/>
<evidence type="ECO:0000256" key="2">
    <source>
        <dbReference type="SAM" id="MobiDB-lite"/>
    </source>
</evidence>
<dbReference type="PROSITE" id="PS50157">
    <property type="entry name" value="ZINC_FINGER_C2H2_2"/>
    <property type="match status" value="1"/>
</dbReference>
<keyword evidence="1" id="KW-0863">Zinc-finger</keyword>
<dbReference type="Gene3D" id="3.30.160.60">
    <property type="entry name" value="Classic Zinc Finger"/>
    <property type="match status" value="1"/>
</dbReference>
<comment type="caution">
    <text evidence="4">The sequence shown here is derived from an EMBL/GenBank/DDBJ whole genome shotgun (WGS) entry which is preliminary data.</text>
</comment>
<dbReference type="AlphaFoldDB" id="A0A1B7YFK3"/>
<feature type="region of interest" description="Disordered" evidence="2">
    <location>
        <begin position="75"/>
        <end position="113"/>
    </location>
</feature>
<feature type="compositionally biased region" description="Polar residues" evidence="2">
    <location>
        <begin position="75"/>
        <end position="84"/>
    </location>
</feature>
<accession>A0A1B7YFK3</accession>
<reference evidence="5" key="1">
    <citation type="journal article" date="2017" name="BMC Genomics">
        <title>Gapless genome assembly of Colletotrichum higginsianum reveals chromosome structure and association of transposable elements with secondary metabolite gene clusters.</title>
        <authorList>
            <person name="Dallery J.-F."/>
            <person name="Lapalu N."/>
            <person name="Zampounis A."/>
            <person name="Pigne S."/>
            <person name="Luyten I."/>
            <person name="Amselem J."/>
            <person name="Wittenberg A.H.J."/>
            <person name="Zhou S."/>
            <person name="de Queiroz M.V."/>
            <person name="Robin G.P."/>
            <person name="Auger A."/>
            <person name="Hainaut M."/>
            <person name="Henrissat B."/>
            <person name="Kim K.-T."/>
            <person name="Lee Y.-H."/>
            <person name="Lespinet O."/>
            <person name="Schwartz D.C."/>
            <person name="Thon M.R."/>
            <person name="O'Connell R.J."/>
        </authorList>
    </citation>
    <scope>NUCLEOTIDE SEQUENCE [LARGE SCALE GENOMIC DNA]</scope>
    <source>
        <strain evidence="5">IMI 349063</strain>
    </source>
</reference>
<organism evidence="4 5">
    <name type="scientific">Colletotrichum higginsianum (strain IMI 349063)</name>
    <name type="common">Crucifer anthracnose fungus</name>
    <dbReference type="NCBI Taxonomy" id="759273"/>
    <lineage>
        <taxon>Eukaryota</taxon>
        <taxon>Fungi</taxon>
        <taxon>Dikarya</taxon>
        <taxon>Ascomycota</taxon>
        <taxon>Pezizomycotina</taxon>
        <taxon>Sordariomycetes</taxon>
        <taxon>Hypocreomycetidae</taxon>
        <taxon>Glomerellales</taxon>
        <taxon>Glomerellaceae</taxon>
        <taxon>Colletotrichum</taxon>
        <taxon>Colletotrichum destructivum species complex</taxon>
    </lineage>
</organism>
<evidence type="ECO:0000313" key="5">
    <source>
        <dbReference type="Proteomes" id="UP000092177"/>
    </source>
</evidence>
<feature type="domain" description="C2H2-type" evidence="3">
    <location>
        <begin position="293"/>
        <end position="320"/>
    </location>
</feature>
<dbReference type="KEGG" id="chig:CH63R_06559"/>
<dbReference type="GeneID" id="28865641"/>
<dbReference type="OrthoDB" id="10489484at2759"/>
<sequence>MEFDLFQGIKEEDVKVSPNNGCESGGESHKATSVQGQHSQASLSCLWPEGPSGWLEGPPTWVFKADQGIVSLTATTENGTTQKGESCEQPEHPTKRETNSSLQTNEQNTKDNLNNISNTMADANLLAHLGGQLMELAQQTGLPPTTIILSYVELLIRNDNEMGSGRAAIVDLLSRNVSNVRAMLADQAGGSQNPVKNPAPGTGPMAPPGRMFPIPAAPIPNIELAAPIAQMIPRPAAPVAAVALPAPVVAVAPAQAAAPAVAAPIPANPVPQAQNQANAAQAQPAQAAVERRFSCRFCPKNFTRQSSANRHERTHHQDQA</sequence>
<feature type="compositionally biased region" description="Basic and acidic residues" evidence="2">
    <location>
        <begin position="85"/>
        <end position="98"/>
    </location>
</feature>
<keyword evidence="1" id="KW-0479">Metal-binding</keyword>
<evidence type="ECO:0000256" key="1">
    <source>
        <dbReference type="PROSITE-ProRule" id="PRU00042"/>
    </source>
</evidence>
<name>A0A1B7YFK3_COLHI</name>
<dbReference type="PROSITE" id="PS00028">
    <property type="entry name" value="ZINC_FINGER_C2H2_1"/>
    <property type="match status" value="1"/>
</dbReference>
<dbReference type="RefSeq" id="XP_018159384.1">
    <property type="nucleotide sequence ID" value="XM_018301534.1"/>
</dbReference>
<keyword evidence="5" id="KW-1185">Reference proteome</keyword>
<dbReference type="EMBL" id="LTAN01000004">
    <property type="protein sequence ID" value="OBR10867.1"/>
    <property type="molecule type" value="Genomic_DNA"/>
</dbReference>
<evidence type="ECO:0000313" key="4">
    <source>
        <dbReference type="EMBL" id="OBR10867.1"/>
    </source>
</evidence>
<dbReference type="Proteomes" id="UP000092177">
    <property type="component" value="Chromosome 4"/>
</dbReference>
<keyword evidence="1" id="KW-0862">Zinc</keyword>
<dbReference type="VEuPathDB" id="FungiDB:CH63R_06559"/>
<evidence type="ECO:0000259" key="3">
    <source>
        <dbReference type="PROSITE" id="PS50157"/>
    </source>
</evidence>